<dbReference type="PANTHER" id="PTHR24014">
    <property type="entry name" value="2-OXOGLUTARATE AND IRON-DEPENDENT OXYGENASE DOMAIN-CONTAINING PROTEIN 2"/>
    <property type="match status" value="1"/>
</dbReference>
<evidence type="ECO:0000313" key="8">
    <source>
        <dbReference type="EMBL" id="CAD7621156.1"/>
    </source>
</evidence>
<evidence type="ECO:0000256" key="6">
    <source>
        <dbReference type="ARBA" id="ARBA00023004"/>
    </source>
</evidence>
<evidence type="ECO:0000313" key="9">
    <source>
        <dbReference type="Proteomes" id="UP000759131"/>
    </source>
</evidence>
<evidence type="ECO:0000256" key="1">
    <source>
        <dbReference type="ARBA" id="ARBA00001961"/>
    </source>
</evidence>
<keyword evidence="5" id="KW-0560">Oxidoreductase</keyword>
<keyword evidence="6" id="KW-0408">Iron</keyword>
<organism evidence="8">
    <name type="scientific">Medioppia subpectinata</name>
    <dbReference type="NCBI Taxonomy" id="1979941"/>
    <lineage>
        <taxon>Eukaryota</taxon>
        <taxon>Metazoa</taxon>
        <taxon>Ecdysozoa</taxon>
        <taxon>Arthropoda</taxon>
        <taxon>Chelicerata</taxon>
        <taxon>Arachnida</taxon>
        <taxon>Acari</taxon>
        <taxon>Acariformes</taxon>
        <taxon>Sarcoptiformes</taxon>
        <taxon>Oribatida</taxon>
        <taxon>Brachypylina</taxon>
        <taxon>Oppioidea</taxon>
        <taxon>Oppiidae</taxon>
        <taxon>Medioppia</taxon>
    </lineage>
</organism>
<dbReference type="Pfam" id="PF25238">
    <property type="entry name" value="OGFOD2-like"/>
    <property type="match status" value="1"/>
</dbReference>
<keyword evidence="9" id="KW-1185">Reference proteome</keyword>
<dbReference type="InterPro" id="IPR005123">
    <property type="entry name" value="Oxoglu/Fe-dep_dioxygenase_dom"/>
</dbReference>
<dbReference type="GO" id="GO:0005506">
    <property type="term" value="F:iron ion binding"/>
    <property type="evidence" value="ECO:0007669"/>
    <property type="project" value="InterPro"/>
</dbReference>
<keyword evidence="4" id="KW-0223">Dioxygenase</keyword>
<proteinExistence type="predicted"/>
<dbReference type="Gene3D" id="2.60.120.620">
    <property type="entry name" value="q2cbj1_9rhob like domain"/>
    <property type="match status" value="1"/>
</dbReference>
<dbReference type="PANTHER" id="PTHR24014:SF4">
    <property type="entry name" value="2-OXOGLUTARATE AND IRON-DEPENDENT OXYGENASE DOMAIN-CONTAINING PROTEIN 2"/>
    <property type="match status" value="1"/>
</dbReference>
<dbReference type="AlphaFoldDB" id="A0A7R9PV80"/>
<dbReference type="SMART" id="SM00702">
    <property type="entry name" value="P4Hc"/>
    <property type="match status" value="1"/>
</dbReference>
<protein>
    <recommendedName>
        <fullName evidence="7">Fe2OG dioxygenase domain-containing protein</fullName>
    </recommendedName>
</protein>
<keyword evidence="2" id="KW-0479">Metal-binding</keyword>
<dbReference type="EMBL" id="OC855072">
    <property type="protein sequence ID" value="CAD7621156.1"/>
    <property type="molecule type" value="Genomic_DNA"/>
</dbReference>
<accession>A0A7R9PV80</accession>
<evidence type="ECO:0000256" key="3">
    <source>
        <dbReference type="ARBA" id="ARBA00022896"/>
    </source>
</evidence>
<dbReference type="Proteomes" id="UP000759131">
    <property type="component" value="Unassembled WGS sequence"/>
</dbReference>
<dbReference type="PROSITE" id="PS51471">
    <property type="entry name" value="FE2OG_OXY"/>
    <property type="match status" value="1"/>
</dbReference>
<evidence type="ECO:0000259" key="7">
    <source>
        <dbReference type="PROSITE" id="PS51471"/>
    </source>
</evidence>
<evidence type="ECO:0000256" key="5">
    <source>
        <dbReference type="ARBA" id="ARBA00023002"/>
    </source>
</evidence>
<dbReference type="SUPFAM" id="SSF51197">
    <property type="entry name" value="Clavaminate synthase-like"/>
    <property type="match status" value="1"/>
</dbReference>
<dbReference type="InterPro" id="IPR006620">
    <property type="entry name" value="Pro_4_hyd_alph"/>
</dbReference>
<dbReference type="EMBL" id="CAJPIZ010000497">
    <property type="protein sequence ID" value="CAG2101586.1"/>
    <property type="molecule type" value="Genomic_DNA"/>
</dbReference>
<reference evidence="8" key="1">
    <citation type="submission" date="2020-11" db="EMBL/GenBank/DDBJ databases">
        <authorList>
            <person name="Tran Van P."/>
        </authorList>
    </citation>
    <scope>NUCLEOTIDE SEQUENCE</scope>
</reference>
<sequence length="339" mass="39322">MAIISILYYRCKCFLTNNYFVSKYKTHVKYANNDTDFWSQFGDQLSAVGCNTDDKRSEVLTQLKTEFDRRNSLDNEIAKRTQFIKTNYTPKHPEIYKLDDKYLQKAFIDLVDRCRRGDTFQEVLPFVQTISLEKRVFKFNIFTEDFCRKFVEEIDNFNDSPMPKTRPNTMNNYGILLNELGFDEHFLTPLREHYLNPMAKVFFPDWLGAGLDTHRAFTIKYSATADAELFTHYDNSEITLNVCLGNVFEGSEVYFGDFRTKPRRDANDLAVAAVEHRPGVGLFHLGQLMHGTLPVTDGERQNLVVWMRSSEIRNQLCPMCDHKPEPIPSVGFGDGFTVQ</sequence>
<dbReference type="GO" id="GO:0016705">
    <property type="term" value="F:oxidoreductase activity, acting on paired donors, with incorporation or reduction of molecular oxygen"/>
    <property type="evidence" value="ECO:0007669"/>
    <property type="project" value="InterPro"/>
</dbReference>
<dbReference type="OrthoDB" id="1736837at2759"/>
<dbReference type="GO" id="GO:0051213">
    <property type="term" value="F:dioxygenase activity"/>
    <property type="evidence" value="ECO:0007669"/>
    <property type="project" value="UniProtKB-KW"/>
</dbReference>
<gene>
    <name evidence="8" type="ORF">OSB1V03_LOCUS1631</name>
</gene>
<comment type="cofactor">
    <cofactor evidence="1">
        <name>L-ascorbate</name>
        <dbReference type="ChEBI" id="CHEBI:38290"/>
    </cofactor>
</comment>
<evidence type="ECO:0000256" key="2">
    <source>
        <dbReference type="ARBA" id="ARBA00022723"/>
    </source>
</evidence>
<evidence type="ECO:0000256" key="4">
    <source>
        <dbReference type="ARBA" id="ARBA00022964"/>
    </source>
</evidence>
<keyword evidence="3" id="KW-0847">Vitamin C</keyword>
<dbReference type="GO" id="GO:0031418">
    <property type="term" value="F:L-ascorbic acid binding"/>
    <property type="evidence" value="ECO:0007669"/>
    <property type="project" value="UniProtKB-KW"/>
</dbReference>
<name>A0A7R9PV80_9ACAR</name>
<feature type="domain" description="Fe2OG dioxygenase" evidence="7">
    <location>
        <begin position="212"/>
        <end position="309"/>
    </location>
</feature>